<name>A0A934S6F3_9BACT</name>
<sequence length="506" mass="55662">MNLFRALLIALPALSTSLPAVEIVSWKAPVDDLVPEPFHAPGVIRLPYPPEECVFFQPGDELWDIRPLFADSEMNKQLQIEWIIWDARSGRVTAKGEMSDLWKIHQRLRGQDQPSHIRLTLSLYEVPPDQSRPVISSKPAATVSWLTDSDEFEVEAADPFYLLGATGTALLDDTNTVTSVKISTRSWLGDQQPMTVDTAFDLETGGSRWFARDLLDGKGMDLVLSSKAELIDGTPTDQITLVQHGNDAVSVSDEFKSTRFQLPDGRWVHALPFPLDVFANLIETKPAGKGMDDPFAATSDGASEWRPVGDFLKKQFPKLASIAPPDDLRATIPYDLLDFRPWLQQHTPSAIEESSFIAYDPLGERVIAISNDQNDGLDEFDRYFSTLDDPETPHILVTLTGNGKTQLVGISGLTASISRTSKLGQEPERLMEISPTFGDANPANPGLTELGLNYRSGPSDNRPSFSIKSKLQLEPGQPLEIMGSSGSDGSGSGIRLECEMLDTDTH</sequence>
<evidence type="ECO:0000313" key="2">
    <source>
        <dbReference type="EMBL" id="MBK1882044.1"/>
    </source>
</evidence>
<dbReference type="EMBL" id="JAENIJ010000007">
    <property type="protein sequence ID" value="MBK1882044.1"/>
    <property type="molecule type" value="Genomic_DNA"/>
</dbReference>
<feature type="chain" id="PRO_5037994600" evidence="1">
    <location>
        <begin position="21"/>
        <end position="506"/>
    </location>
</feature>
<comment type="caution">
    <text evidence="2">The sequence shown here is derived from an EMBL/GenBank/DDBJ whole genome shotgun (WGS) entry which is preliminary data.</text>
</comment>
<proteinExistence type="predicted"/>
<evidence type="ECO:0000313" key="3">
    <source>
        <dbReference type="Proteomes" id="UP000603141"/>
    </source>
</evidence>
<dbReference type="Proteomes" id="UP000603141">
    <property type="component" value="Unassembled WGS sequence"/>
</dbReference>
<accession>A0A934S6F3</accession>
<dbReference type="RefSeq" id="WP_200268797.1">
    <property type="nucleotide sequence ID" value="NZ_JAENIJ010000007.1"/>
</dbReference>
<gene>
    <name evidence="2" type="ORF">JIN85_06435</name>
</gene>
<evidence type="ECO:0000256" key="1">
    <source>
        <dbReference type="SAM" id="SignalP"/>
    </source>
</evidence>
<dbReference type="AlphaFoldDB" id="A0A934S6F3"/>
<reference evidence="2" key="1">
    <citation type="submission" date="2021-01" db="EMBL/GenBank/DDBJ databases">
        <title>Modified the classification status of verrucomicrobia.</title>
        <authorList>
            <person name="Feng X."/>
        </authorList>
    </citation>
    <scope>NUCLEOTIDE SEQUENCE</scope>
    <source>
        <strain evidence="2">KCTC 22041</strain>
    </source>
</reference>
<feature type="signal peptide" evidence="1">
    <location>
        <begin position="1"/>
        <end position="20"/>
    </location>
</feature>
<protein>
    <submittedName>
        <fullName evidence="2">Uncharacterized protein</fullName>
    </submittedName>
</protein>
<organism evidence="2 3">
    <name type="scientific">Luteolibacter pohnpeiensis</name>
    <dbReference type="NCBI Taxonomy" id="454153"/>
    <lineage>
        <taxon>Bacteria</taxon>
        <taxon>Pseudomonadati</taxon>
        <taxon>Verrucomicrobiota</taxon>
        <taxon>Verrucomicrobiia</taxon>
        <taxon>Verrucomicrobiales</taxon>
        <taxon>Verrucomicrobiaceae</taxon>
        <taxon>Luteolibacter</taxon>
    </lineage>
</organism>
<keyword evidence="3" id="KW-1185">Reference proteome</keyword>
<keyword evidence="1" id="KW-0732">Signal</keyword>